<dbReference type="InterPro" id="IPR029099">
    <property type="entry name" value="Pribosyltran_N"/>
</dbReference>
<evidence type="ECO:0000313" key="4">
    <source>
        <dbReference type="EMBL" id="KAH9413895.1"/>
    </source>
</evidence>
<name>A0ABQ8IV15_DERPT</name>
<dbReference type="InterPro" id="IPR029057">
    <property type="entry name" value="PRTase-like"/>
</dbReference>
<dbReference type="Proteomes" id="UP000887458">
    <property type="component" value="Unassembled WGS sequence"/>
</dbReference>
<feature type="non-terminal residue" evidence="4">
    <location>
        <position position="1"/>
    </location>
</feature>
<accession>A0ABQ8IV15</accession>
<reference evidence="4 5" key="1">
    <citation type="journal article" date="2018" name="J. Allergy Clin. Immunol.">
        <title>High-quality assembly of Dermatophagoides pteronyssinus genome and transcriptome reveals a wide range of novel allergens.</title>
        <authorList>
            <person name="Liu X.Y."/>
            <person name="Yang K.Y."/>
            <person name="Wang M.Q."/>
            <person name="Kwok J.S."/>
            <person name="Zeng X."/>
            <person name="Yang Z."/>
            <person name="Xiao X.J."/>
            <person name="Lau C.P."/>
            <person name="Li Y."/>
            <person name="Huang Z.M."/>
            <person name="Ba J.G."/>
            <person name="Yim A.K."/>
            <person name="Ouyang C.Y."/>
            <person name="Ngai S.M."/>
            <person name="Chan T.F."/>
            <person name="Leung E.L."/>
            <person name="Liu L."/>
            <person name="Liu Z.G."/>
            <person name="Tsui S.K."/>
        </authorList>
    </citation>
    <scope>NUCLEOTIDE SEQUENCE [LARGE SCALE GENOMIC DNA]</scope>
    <source>
        <strain evidence="4">Derp</strain>
    </source>
</reference>
<evidence type="ECO:0000313" key="5">
    <source>
        <dbReference type="Proteomes" id="UP000887458"/>
    </source>
</evidence>
<dbReference type="Pfam" id="PF13793">
    <property type="entry name" value="Pribosyltran_N"/>
    <property type="match status" value="1"/>
</dbReference>
<reference evidence="4 5" key="2">
    <citation type="journal article" date="2022" name="Mol. Biol. Evol.">
        <title>Comparative Genomics Reveals Insights into the Divergent Evolution of Astigmatic Mites and Household Pest Adaptations.</title>
        <authorList>
            <person name="Xiong Q."/>
            <person name="Wan A.T."/>
            <person name="Liu X."/>
            <person name="Fung C.S."/>
            <person name="Xiao X."/>
            <person name="Malainual N."/>
            <person name="Hou J."/>
            <person name="Wang L."/>
            <person name="Wang M."/>
            <person name="Yang K.Y."/>
            <person name="Cui Y."/>
            <person name="Leung E.L."/>
            <person name="Nong W."/>
            <person name="Shin S.K."/>
            <person name="Au S.W."/>
            <person name="Jeong K.Y."/>
            <person name="Chew F.T."/>
            <person name="Hui J.H."/>
            <person name="Leung T.F."/>
            <person name="Tungtrongchitr A."/>
            <person name="Zhong N."/>
            <person name="Liu Z."/>
            <person name="Tsui S.K."/>
        </authorList>
    </citation>
    <scope>NUCLEOTIDE SEQUENCE [LARGE SCALE GENOMIC DNA]</scope>
    <source>
        <strain evidence="4">Derp</strain>
    </source>
</reference>
<dbReference type="InterPro" id="IPR005946">
    <property type="entry name" value="Rib-P_diPkinase"/>
</dbReference>
<dbReference type="NCBIfam" id="TIGR01251">
    <property type="entry name" value="ribP_PPkin"/>
    <property type="match status" value="1"/>
</dbReference>
<proteinExistence type="inferred from homology"/>
<comment type="caution">
    <text evidence="4">The sequence shown here is derived from an EMBL/GenBank/DDBJ whole genome shotgun (WGS) entry which is preliminary data.</text>
</comment>
<evidence type="ECO:0000256" key="1">
    <source>
        <dbReference type="ARBA" id="ARBA00006478"/>
    </source>
</evidence>
<dbReference type="SMART" id="SM01400">
    <property type="entry name" value="Pribosyltran_N"/>
    <property type="match status" value="1"/>
</dbReference>
<evidence type="ECO:0000259" key="3">
    <source>
        <dbReference type="Pfam" id="PF13793"/>
    </source>
</evidence>
<evidence type="ECO:0000256" key="2">
    <source>
        <dbReference type="ARBA" id="ARBA00022727"/>
    </source>
</evidence>
<sequence>KIKMGPPLGEIVILAGNTHPYLADEICQRLDVRRMEVNLYHAGNRETMLQITSSVRFKDCYIIQTATDTNCNDAIMELLLMGYTCHTSAAKHLVGVIPYLPYGKQARQRKRGSIPARLLAKMICRAGFRHIITVDLQHKEIQGFFDIPVENLRASPFLIQHIRETLFQQQINRSDVVIIAMHTSSVRKATAYAERLKVDIAILHGQDDDKLADTVDEIDGRSSPPPPVREIEIVPGGDILPVLTTFSGSYRSPLKLVGDVRGKLAIMIENILDDVEQPIRAANFLKQDEGARQVHLVGTHALLTPEAAEKLNESVIDEIVVTNTIPHEIQSMKCPKMKTIDISILLTEAIRRMHNNESLSYLFADVSHED</sequence>
<organism evidence="4 5">
    <name type="scientific">Dermatophagoides pteronyssinus</name>
    <name type="common">European house dust mite</name>
    <dbReference type="NCBI Taxonomy" id="6956"/>
    <lineage>
        <taxon>Eukaryota</taxon>
        <taxon>Metazoa</taxon>
        <taxon>Ecdysozoa</taxon>
        <taxon>Arthropoda</taxon>
        <taxon>Chelicerata</taxon>
        <taxon>Arachnida</taxon>
        <taxon>Acari</taxon>
        <taxon>Acariformes</taxon>
        <taxon>Sarcoptiformes</taxon>
        <taxon>Astigmata</taxon>
        <taxon>Psoroptidia</taxon>
        <taxon>Analgoidea</taxon>
        <taxon>Pyroglyphidae</taxon>
        <taxon>Dermatophagoidinae</taxon>
        <taxon>Dermatophagoides</taxon>
    </lineage>
</organism>
<dbReference type="Gene3D" id="3.40.50.2020">
    <property type="match status" value="2"/>
</dbReference>
<dbReference type="PANTHER" id="PTHR10210:SF53">
    <property type="entry name" value="GH23275P"/>
    <property type="match status" value="1"/>
</dbReference>
<dbReference type="Pfam" id="PF14572">
    <property type="entry name" value="Pribosyl_synth"/>
    <property type="match status" value="1"/>
</dbReference>
<dbReference type="EMBL" id="NJHN03000117">
    <property type="protein sequence ID" value="KAH9413895.1"/>
    <property type="molecule type" value="Genomic_DNA"/>
</dbReference>
<keyword evidence="5" id="KW-1185">Reference proteome</keyword>
<dbReference type="SUPFAM" id="SSF53271">
    <property type="entry name" value="PRTase-like"/>
    <property type="match status" value="2"/>
</dbReference>
<keyword evidence="2" id="KW-0545">Nucleotide biosynthesis</keyword>
<dbReference type="PANTHER" id="PTHR10210">
    <property type="entry name" value="RIBOSE-PHOSPHATE DIPHOSPHOKINASE FAMILY MEMBER"/>
    <property type="match status" value="1"/>
</dbReference>
<protein>
    <submittedName>
        <fullName evidence="4">Phosphoribosyl pyrophosphate synthase-associated protein 1</fullName>
    </submittedName>
</protein>
<comment type="similarity">
    <text evidence="1">Belongs to the ribose-phosphate pyrophosphokinase family.</text>
</comment>
<gene>
    <name evidence="4" type="primary">PRPSAP1_2</name>
    <name evidence="4" type="ORF">DERP_009494</name>
</gene>
<feature type="domain" description="Ribose-phosphate pyrophosphokinase N-terminal" evidence="3">
    <location>
        <begin position="11"/>
        <end position="127"/>
    </location>
</feature>